<dbReference type="Gene3D" id="3.10.129.10">
    <property type="entry name" value="Hotdog Thioesterase"/>
    <property type="match status" value="1"/>
</dbReference>
<organism evidence="4 5">
    <name type="scientific">Clostridium chromiireducens</name>
    <dbReference type="NCBI Taxonomy" id="225345"/>
    <lineage>
        <taxon>Bacteria</taxon>
        <taxon>Bacillati</taxon>
        <taxon>Bacillota</taxon>
        <taxon>Clostridia</taxon>
        <taxon>Eubacteriales</taxon>
        <taxon>Clostridiaceae</taxon>
        <taxon>Clostridium</taxon>
    </lineage>
</organism>
<name>A0A1V4IV49_9CLOT</name>
<dbReference type="PANTHER" id="PTHR21660">
    <property type="entry name" value="THIOESTERASE SUPERFAMILY MEMBER-RELATED"/>
    <property type="match status" value="1"/>
</dbReference>
<dbReference type="PANTHER" id="PTHR21660:SF1">
    <property type="entry name" value="ACYL-COENZYME A THIOESTERASE 13"/>
    <property type="match status" value="1"/>
</dbReference>
<proteinExistence type="inferred from homology"/>
<dbReference type="CDD" id="cd03443">
    <property type="entry name" value="PaaI_thioesterase"/>
    <property type="match status" value="1"/>
</dbReference>
<dbReference type="AlphaFoldDB" id="A0A1V4IV49"/>
<dbReference type="OrthoDB" id="328435at2"/>
<gene>
    <name evidence="4" type="ORF">CLCHR_14310</name>
</gene>
<dbReference type="NCBIfam" id="TIGR00369">
    <property type="entry name" value="unchar_dom_1"/>
    <property type="match status" value="1"/>
</dbReference>
<comment type="similarity">
    <text evidence="1">Belongs to the thioesterase PaaI family.</text>
</comment>
<dbReference type="STRING" id="225345.CLCHR_14310"/>
<evidence type="ECO:0000313" key="5">
    <source>
        <dbReference type="Proteomes" id="UP000191056"/>
    </source>
</evidence>
<dbReference type="SUPFAM" id="SSF54637">
    <property type="entry name" value="Thioesterase/thiol ester dehydrase-isomerase"/>
    <property type="match status" value="1"/>
</dbReference>
<dbReference type="Pfam" id="PF03061">
    <property type="entry name" value="4HBT"/>
    <property type="match status" value="1"/>
</dbReference>
<dbReference type="InterPro" id="IPR039298">
    <property type="entry name" value="ACOT13"/>
</dbReference>
<comment type="caution">
    <text evidence="4">The sequence shown here is derived from an EMBL/GenBank/DDBJ whole genome shotgun (WGS) entry which is preliminary data.</text>
</comment>
<dbReference type="GO" id="GO:0047617">
    <property type="term" value="F:fatty acyl-CoA hydrolase activity"/>
    <property type="evidence" value="ECO:0007669"/>
    <property type="project" value="InterPro"/>
</dbReference>
<evidence type="ECO:0000259" key="3">
    <source>
        <dbReference type="Pfam" id="PF03061"/>
    </source>
</evidence>
<sequence>MTKHHLLWLENYLKETYQTSILENFLNLQIDEISEGKVKYKTKIIDKYCNIYGYVHGGTLASIADVVMGVSCVTLGKRIVTTDLSISYIKNVREGNIITAVGEVISDGNNIMRAVCKIFDESQELLVQAQASYFVIGSFDNIDYPNSK</sequence>
<keyword evidence="5" id="KW-1185">Reference proteome</keyword>
<feature type="domain" description="Thioesterase" evidence="3">
    <location>
        <begin position="52"/>
        <end position="125"/>
    </location>
</feature>
<evidence type="ECO:0000256" key="2">
    <source>
        <dbReference type="ARBA" id="ARBA00022801"/>
    </source>
</evidence>
<evidence type="ECO:0000313" key="4">
    <source>
        <dbReference type="EMBL" id="OPJ63912.1"/>
    </source>
</evidence>
<dbReference type="InterPro" id="IPR029069">
    <property type="entry name" value="HotDog_dom_sf"/>
</dbReference>
<dbReference type="RefSeq" id="WP_079439002.1">
    <property type="nucleotide sequence ID" value="NZ_MZGT01000015.1"/>
</dbReference>
<reference evidence="4 5" key="1">
    <citation type="submission" date="2017-03" db="EMBL/GenBank/DDBJ databases">
        <title>Genome sequence of Clostridium chromiireducens DSM 23318.</title>
        <authorList>
            <person name="Poehlein A."/>
            <person name="Daniel R."/>
        </authorList>
    </citation>
    <scope>NUCLEOTIDE SEQUENCE [LARGE SCALE GENOMIC DNA]</scope>
    <source>
        <strain evidence="4 5">DSM 23318</strain>
    </source>
</reference>
<protein>
    <recommendedName>
        <fullName evidence="3">Thioesterase domain-containing protein</fullName>
    </recommendedName>
</protein>
<dbReference type="EMBL" id="MZGT01000015">
    <property type="protein sequence ID" value="OPJ63912.1"/>
    <property type="molecule type" value="Genomic_DNA"/>
</dbReference>
<keyword evidence="2" id="KW-0378">Hydrolase</keyword>
<dbReference type="Proteomes" id="UP000191056">
    <property type="component" value="Unassembled WGS sequence"/>
</dbReference>
<dbReference type="InterPro" id="IPR006683">
    <property type="entry name" value="Thioestr_dom"/>
</dbReference>
<evidence type="ECO:0000256" key="1">
    <source>
        <dbReference type="ARBA" id="ARBA00008324"/>
    </source>
</evidence>
<dbReference type="InterPro" id="IPR003736">
    <property type="entry name" value="PAAI_dom"/>
</dbReference>
<accession>A0A1V4IV49</accession>